<gene>
    <name evidence="1" type="ORF">ACFSUB_02110</name>
</gene>
<name>A0ABW5SY40_9BACI</name>
<keyword evidence="2" id="KW-1185">Reference proteome</keyword>
<dbReference type="InterPro" id="IPR038765">
    <property type="entry name" value="Papain-like_cys_pep_sf"/>
</dbReference>
<sequence>MEVIFSRNTSLLSRLIQRFTGGKWSHNAIKIDDYHILDSRFPKGVQIRHFDLKDYEVVKVMGNADTAIKHIEKRYDVLKFLWYGIRYGDKPWNNPSQMICSELIAEAAHDSNLKGKTPNEQYKYLISEAYSSE</sequence>
<dbReference type="Gene3D" id="3.90.1720.10">
    <property type="entry name" value="endopeptidase domain like (from Nostoc punctiforme)"/>
    <property type="match status" value="1"/>
</dbReference>
<comment type="caution">
    <text evidence="1">The sequence shown here is derived from an EMBL/GenBank/DDBJ whole genome shotgun (WGS) entry which is preliminary data.</text>
</comment>
<accession>A0ABW5SY40</accession>
<dbReference type="Proteomes" id="UP001597520">
    <property type="component" value="Unassembled WGS sequence"/>
</dbReference>
<evidence type="ECO:0000313" key="2">
    <source>
        <dbReference type="Proteomes" id="UP001597520"/>
    </source>
</evidence>
<reference evidence="2" key="1">
    <citation type="journal article" date="2019" name="Int. J. Syst. Evol. Microbiol.">
        <title>The Global Catalogue of Microorganisms (GCM) 10K type strain sequencing project: providing services to taxonomists for standard genome sequencing and annotation.</title>
        <authorList>
            <consortium name="The Broad Institute Genomics Platform"/>
            <consortium name="The Broad Institute Genome Sequencing Center for Infectious Disease"/>
            <person name="Wu L."/>
            <person name="Ma J."/>
        </authorList>
    </citation>
    <scope>NUCLEOTIDE SEQUENCE [LARGE SCALE GENOMIC DNA]</scope>
    <source>
        <strain evidence="2">KCTC 33792</strain>
    </source>
</reference>
<dbReference type="SUPFAM" id="SSF54001">
    <property type="entry name" value="Cysteine proteinases"/>
    <property type="match status" value="1"/>
</dbReference>
<organism evidence="1 2">
    <name type="scientific">Salibacterium lacus</name>
    <dbReference type="NCBI Taxonomy" id="1898109"/>
    <lineage>
        <taxon>Bacteria</taxon>
        <taxon>Bacillati</taxon>
        <taxon>Bacillota</taxon>
        <taxon>Bacilli</taxon>
        <taxon>Bacillales</taxon>
        <taxon>Bacillaceae</taxon>
    </lineage>
</organism>
<protein>
    <submittedName>
        <fullName evidence="1">Uncharacterized protein</fullName>
    </submittedName>
</protein>
<proteinExistence type="predicted"/>
<dbReference type="RefSeq" id="WP_380711536.1">
    <property type="nucleotide sequence ID" value="NZ_JBHUML010000002.1"/>
</dbReference>
<dbReference type="EMBL" id="JBHUML010000002">
    <property type="protein sequence ID" value="MFD2704248.1"/>
    <property type="molecule type" value="Genomic_DNA"/>
</dbReference>
<evidence type="ECO:0000313" key="1">
    <source>
        <dbReference type="EMBL" id="MFD2704248.1"/>
    </source>
</evidence>